<name>A0A1F6UWE3_9PROT</name>
<protein>
    <recommendedName>
        <fullName evidence="3">DUF3570 domain-containing protein</fullName>
    </recommendedName>
</protein>
<proteinExistence type="predicted"/>
<comment type="caution">
    <text evidence="1">The sequence shown here is derived from an EMBL/GenBank/DDBJ whole genome shotgun (WGS) entry which is preliminary data.</text>
</comment>
<dbReference type="Proteomes" id="UP000179076">
    <property type="component" value="Unassembled WGS sequence"/>
</dbReference>
<reference evidence="1 2" key="1">
    <citation type="journal article" date="2016" name="Nat. Commun.">
        <title>Thousands of microbial genomes shed light on interconnected biogeochemical processes in an aquifer system.</title>
        <authorList>
            <person name="Anantharaman K."/>
            <person name="Brown C.T."/>
            <person name="Hug L.A."/>
            <person name="Sharon I."/>
            <person name="Castelle C.J."/>
            <person name="Probst A.J."/>
            <person name="Thomas B.C."/>
            <person name="Singh A."/>
            <person name="Wilkins M.J."/>
            <person name="Karaoz U."/>
            <person name="Brodie E.L."/>
            <person name="Williams K.H."/>
            <person name="Hubbard S.S."/>
            <person name="Banfield J.F."/>
        </authorList>
    </citation>
    <scope>NUCLEOTIDE SEQUENCE [LARGE SCALE GENOMIC DNA]</scope>
</reference>
<accession>A0A1F6UWE3</accession>
<evidence type="ECO:0000313" key="1">
    <source>
        <dbReference type="EMBL" id="OGI61629.1"/>
    </source>
</evidence>
<evidence type="ECO:0000313" key="2">
    <source>
        <dbReference type="Proteomes" id="UP000179076"/>
    </source>
</evidence>
<dbReference type="Pfam" id="PF12094">
    <property type="entry name" value="DUF3570"/>
    <property type="match status" value="1"/>
</dbReference>
<dbReference type="AlphaFoldDB" id="A0A1F6UWE3"/>
<organism evidence="1 2">
    <name type="scientific">Candidatus Muproteobacteria bacterium RBG_16_60_9</name>
    <dbReference type="NCBI Taxonomy" id="1817755"/>
    <lineage>
        <taxon>Bacteria</taxon>
        <taxon>Pseudomonadati</taxon>
        <taxon>Pseudomonadota</taxon>
        <taxon>Candidatus Muproteobacteria</taxon>
    </lineage>
</organism>
<dbReference type="InterPro" id="IPR021953">
    <property type="entry name" value="DUF3570"/>
</dbReference>
<gene>
    <name evidence="1" type="ORF">A2W18_15035</name>
</gene>
<dbReference type="EMBL" id="MFSP01000191">
    <property type="protein sequence ID" value="OGI61629.1"/>
    <property type="molecule type" value="Genomic_DNA"/>
</dbReference>
<evidence type="ECO:0008006" key="3">
    <source>
        <dbReference type="Google" id="ProtNLM"/>
    </source>
</evidence>
<sequence>MRLQLSGVWSRLVAFAGELLAAWPGRAAVLPEERADGMYHYYDGGGTQVDGPALLVRKSLGEKASVYVSYYADHISGASIDVVTTASPYKETRKEYTLGTDYLYRNTTMGLSVSNSDERDYQASSFGLTVAHEVFDDLTTINLGYSVGHDTVGKTDTAFSEPLNRHQYQLGVSQIFTKTFVMSVSYEALLEDGYLNSPYRAARLQGLLVPEVYPRTRDSYAVAVRGVKGLLDENGRVHSSIQVGYRTFWDTWNIKADTIELAYVTRRGPRWTFDPHYRYYKQSAASFYSDNFQTPMTFMARDKELSTFSSHTIGVKATFDLGTRQLGFSRSAVTIAGDLLLFEYKDFTDARNGQPYSFDAVVFQIYFSGWF</sequence>